<dbReference type="Gene3D" id="1.10.260.40">
    <property type="entry name" value="lambda repressor-like DNA-binding domains"/>
    <property type="match status" value="1"/>
</dbReference>
<evidence type="ECO:0000313" key="4">
    <source>
        <dbReference type="Proteomes" id="UP000199504"/>
    </source>
</evidence>
<feature type="compositionally biased region" description="Low complexity" evidence="1">
    <location>
        <begin position="268"/>
        <end position="279"/>
    </location>
</feature>
<dbReference type="InterPro" id="IPR001387">
    <property type="entry name" value="Cro/C1-type_HTH"/>
</dbReference>
<dbReference type="Gene3D" id="3.30.450.180">
    <property type="match status" value="1"/>
</dbReference>
<evidence type="ECO:0000313" key="3">
    <source>
        <dbReference type="EMBL" id="SCE71004.1"/>
    </source>
</evidence>
<reference evidence="4" key="1">
    <citation type="submission" date="2016-06" db="EMBL/GenBank/DDBJ databases">
        <authorList>
            <person name="Varghese N."/>
            <person name="Submissions Spin"/>
        </authorList>
    </citation>
    <scope>NUCLEOTIDE SEQUENCE [LARGE SCALE GENOMIC DNA]</scope>
    <source>
        <strain evidence="4">DSM 44830</strain>
    </source>
</reference>
<dbReference type="InterPro" id="IPR010982">
    <property type="entry name" value="Lambda_DNA-bd_dom_sf"/>
</dbReference>
<dbReference type="Pfam" id="PF13560">
    <property type="entry name" value="HTH_31"/>
    <property type="match status" value="1"/>
</dbReference>
<dbReference type="SUPFAM" id="SSF47413">
    <property type="entry name" value="lambda repressor-like DNA-binding domains"/>
    <property type="match status" value="1"/>
</dbReference>
<dbReference type="Pfam" id="PF17765">
    <property type="entry name" value="MLTR_LBD"/>
    <property type="match status" value="1"/>
</dbReference>
<organism evidence="3 4">
    <name type="scientific">Micromonospora mirobrigensis</name>
    <dbReference type="NCBI Taxonomy" id="262898"/>
    <lineage>
        <taxon>Bacteria</taxon>
        <taxon>Bacillati</taxon>
        <taxon>Actinomycetota</taxon>
        <taxon>Actinomycetes</taxon>
        <taxon>Micromonosporales</taxon>
        <taxon>Micromonosporaceae</taxon>
        <taxon>Micromonospora</taxon>
    </lineage>
</organism>
<dbReference type="InterPro" id="IPR041413">
    <property type="entry name" value="MLTR_LBD"/>
</dbReference>
<dbReference type="CDD" id="cd00093">
    <property type="entry name" value="HTH_XRE"/>
    <property type="match status" value="1"/>
</dbReference>
<dbReference type="STRING" id="262898.GA0070564_101471"/>
<dbReference type="Proteomes" id="UP000199504">
    <property type="component" value="Unassembled WGS sequence"/>
</dbReference>
<dbReference type="SMART" id="SM00530">
    <property type="entry name" value="HTH_XRE"/>
    <property type="match status" value="1"/>
</dbReference>
<accession>A0A1C4UH54</accession>
<dbReference type="RefSeq" id="WP_091601765.1">
    <property type="nucleotide sequence ID" value="NZ_FMCX01000001.1"/>
</dbReference>
<dbReference type="PROSITE" id="PS50943">
    <property type="entry name" value="HTH_CROC1"/>
    <property type="match status" value="1"/>
</dbReference>
<dbReference type="EMBL" id="FMCX01000001">
    <property type="protein sequence ID" value="SCE71004.1"/>
    <property type="molecule type" value="Genomic_DNA"/>
</dbReference>
<feature type="region of interest" description="Disordered" evidence="1">
    <location>
        <begin position="268"/>
        <end position="293"/>
    </location>
</feature>
<gene>
    <name evidence="3" type="ORF">GA0070564_101471</name>
</gene>
<protein>
    <submittedName>
        <fullName evidence="3">Helix-turn-helix domain-containing protein</fullName>
    </submittedName>
</protein>
<dbReference type="GO" id="GO:0003677">
    <property type="term" value="F:DNA binding"/>
    <property type="evidence" value="ECO:0007669"/>
    <property type="project" value="InterPro"/>
</dbReference>
<dbReference type="OrthoDB" id="3806821at2"/>
<feature type="domain" description="HTH cro/C1-type" evidence="2">
    <location>
        <begin position="35"/>
        <end position="82"/>
    </location>
</feature>
<sequence length="293" mass="31735">MPDSNRLGEFLRANRARVDPKEVGLHAGGDRRVPGLRREELAVLAGVSVDYYARLEQGRERNPSAQLLDALGRALRLDLDARGHLFRLAGLHPRLGPDNSRDSVHPALLRLLDAFPTAAAYVLGPAFDVLATNDVAAALLSPFTGPTNMVRVLFGHPRARTVFPDWPALTENVVHALRLNAGLFPEDPRIRTLVADLRRDSPRFRTLWADQTVQGLTRMFKVINHPEAGRVELTYQTFDVRDAPGQQLLVGAPEPGSRSAAALAALAAPARGLAGQPPATGRPPGEAPEPSGR</sequence>
<name>A0A1C4UH54_9ACTN</name>
<keyword evidence="4" id="KW-1185">Reference proteome</keyword>
<dbReference type="PANTHER" id="PTHR35010:SF2">
    <property type="entry name" value="BLL4672 PROTEIN"/>
    <property type="match status" value="1"/>
</dbReference>
<evidence type="ECO:0000256" key="1">
    <source>
        <dbReference type="SAM" id="MobiDB-lite"/>
    </source>
</evidence>
<proteinExistence type="predicted"/>
<dbReference type="AlphaFoldDB" id="A0A1C4UH54"/>
<evidence type="ECO:0000259" key="2">
    <source>
        <dbReference type="PROSITE" id="PS50943"/>
    </source>
</evidence>
<dbReference type="PANTHER" id="PTHR35010">
    <property type="entry name" value="BLL4672 PROTEIN-RELATED"/>
    <property type="match status" value="1"/>
</dbReference>